<evidence type="ECO:0000313" key="4">
    <source>
        <dbReference type="EMBL" id="SPJ70476.1"/>
    </source>
</evidence>
<protein>
    <recommendedName>
        <fullName evidence="3">RlpA-like protein double-psi beta-barrel domain-containing protein</fullName>
    </recommendedName>
</protein>
<dbReference type="AlphaFoldDB" id="A0AAE8LXM9"/>
<dbReference type="PANTHER" id="PTHR31836:SF24">
    <property type="entry name" value="RLPA-LIKE PROTEIN DOUBLE-PSI BETA-BARREL DOMAIN-CONTAINING PROTEIN"/>
    <property type="match status" value="1"/>
</dbReference>
<name>A0AAE8LXM9_9HYPO</name>
<gene>
    <name evidence="4" type="ORF">FTOL_00204</name>
</gene>
<dbReference type="Gene3D" id="2.40.40.10">
    <property type="entry name" value="RlpA-like domain"/>
    <property type="match status" value="1"/>
</dbReference>
<dbReference type="InterPro" id="IPR036908">
    <property type="entry name" value="RlpA-like_sf"/>
</dbReference>
<dbReference type="InterPro" id="IPR009009">
    <property type="entry name" value="RlpA-like_DPBB"/>
</dbReference>
<proteinExistence type="predicted"/>
<dbReference type="EMBL" id="ONZP01000010">
    <property type="protein sequence ID" value="SPJ70476.1"/>
    <property type="molecule type" value="Genomic_DNA"/>
</dbReference>
<evidence type="ECO:0000259" key="3">
    <source>
        <dbReference type="Pfam" id="PF03330"/>
    </source>
</evidence>
<evidence type="ECO:0000256" key="1">
    <source>
        <dbReference type="ARBA" id="ARBA00022729"/>
    </source>
</evidence>
<dbReference type="Proteomes" id="UP001187734">
    <property type="component" value="Unassembled WGS sequence"/>
</dbReference>
<keyword evidence="1 2" id="KW-0732">Signal</keyword>
<dbReference type="InterPro" id="IPR051477">
    <property type="entry name" value="Expansin_CellWall"/>
</dbReference>
<feature type="chain" id="PRO_5042269618" description="RlpA-like protein double-psi beta-barrel domain-containing protein" evidence="2">
    <location>
        <begin position="23"/>
        <end position="181"/>
    </location>
</feature>
<dbReference type="PANTHER" id="PTHR31836">
    <property type="match status" value="1"/>
</dbReference>
<accession>A0AAE8LXM9</accession>
<dbReference type="SUPFAM" id="SSF50685">
    <property type="entry name" value="Barwin-like endoglucanases"/>
    <property type="match status" value="1"/>
</dbReference>
<keyword evidence="5" id="KW-1185">Reference proteome</keyword>
<evidence type="ECO:0000313" key="5">
    <source>
        <dbReference type="Proteomes" id="UP001187734"/>
    </source>
</evidence>
<feature type="signal peptide" evidence="2">
    <location>
        <begin position="1"/>
        <end position="22"/>
    </location>
</feature>
<evidence type="ECO:0000256" key="2">
    <source>
        <dbReference type="SAM" id="SignalP"/>
    </source>
</evidence>
<dbReference type="Pfam" id="PF03330">
    <property type="entry name" value="DPBB_1"/>
    <property type="match status" value="1"/>
</dbReference>
<organism evidence="4 5">
    <name type="scientific">Fusarium torulosum</name>
    <dbReference type="NCBI Taxonomy" id="33205"/>
    <lineage>
        <taxon>Eukaryota</taxon>
        <taxon>Fungi</taxon>
        <taxon>Dikarya</taxon>
        <taxon>Ascomycota</taxon>
        <taxon>Pezizomycotina</taxon>
        <taxon>Sordariomycetes</taxon>
        <taxon>Hypocreomycetidae</taxon>
        <taxon>Hypocreales</taxon>
        <taxon>Nectriaceae</taxon>
        <taxon>Fusarium</taxon>
    </lineage>
</organism>
<comment type="caution">
    <text evidence="4">The sequence shown here is derived from an EMBL/GenBank/DDBJ whole genome shotgun (WGS) entry which is preliminary data.</text>
</comment>
<feature type="domain" description="RlpA-like protein double-psi beta-barrel" evidence="3">
    <location>
        <begin position="86"/>
        <end position="176"/>
    </location>
</feature>
<reference evidence="4" key="1">
    <citation type="submission" date="2018-03" db="EMBL/GenBank/DDBJ databases">
        <authorList>
            <person name="Guldener U."/>
        </authorList>
    </citation>
    <scope>NUCLEOTIDE SEQUENCE</scope>
</reference>
<sequence length="181" mass="19108">MIFSTLSTVFLGLAVSIPSVAAGPCKPGSSQPLDEQTSTVTATLAATSPALDITTAILSSDPTTTSQESTSLPAVTIVATPEVFTGGRATWYQQYGNYATCGGIYRDDELVVALDYRRFDMSLCGRKLRVTNSDNGQTVDVTVVEACPTCLNKNSLDMSVAAFGRIGILSDGGYPVIWSYI</sequence>
<dbReference type="CDD" id="cd22191">
    <property type="entry name" value="DPBB_RlpA_EXP_N-like"/>
    <property type="match status" value="1"/>
</dbReference>